<evidence type="ECO:0000256" key="3">
    <source>
        <dbReference type="ARBA" id="ARBA00013208"/>
    </source>
</evidence>
<dbReference type="NCBIfam" id="TIGR02227">
    <property type="entry name" value="sigpep_I_bact"/>
    <property type="match status" value="1"/>
</dbReference>
<dbReference type="PRINTS" id="PR00727">
    <property type="entry name" value="LEADERPTASE"/>
</dbReference>
<comment type="similarity">
    <text evidence="2 7">Belongs to the peptidase S26 family.</text>
</comment>
<comment type="caution">
    <text evidence="9">The sequence shown here is derived from an EMBL/GenBank/DDBJ whole genome shotgun (WGS) entry which is preliminary data.</text>
</comment>
<keyword evidence="7" id="KW-0812">Transmembrane</keyword>
<evidence type="ECO:0000256" key="7">
    <source>
        <dbReference type="RuleBase" id="RU362042"/>
    </source>
</evidence>
<dbReference type="RefSeq" id="WP_156715122.1">
    <property type="nucleotide sequence ID" value="NZ_WPHG01000007.1"/>
</dbReference>
<dbReference type="SUPFAM" id="SSF51306">
    <property type="entry name" value="LexA/Signal peptidase"/>
    <property type="match status" value="1"/>
</dbReference>
<evidence type="ECO:0000256" key="2">
    <source>
        <dbReference type="ARBA" id="ARBA00009370"/>
    </source>
</evidence>
<dbReference type="GO" id="GO:0004252">
    <property type="term" value="F:serine-type endopeptidase activity"/>
    <property type="evidence" value="ECO:0007669"/>
    <property type="project" value="InterPro"/>
</dbReference>
<dbReference type="InterPro" id="IPR000223">
    <property type="entry name" value="Pept_S26A_signal_pept_1"/>
</dbReference>
<organism evidence="9 10">
    <name type="scientific">Nitratireductor arenosus</name>
    <dbReference type="NCBI Taxonomy" id="2682096"/>
    <lineage>
        <taxon>Bacteria</taxon>
        <taxon>Pseudomonadati</taxon>
        <taxon>Pseudomonadota</taxon>
        <taxon>Alphaproteobacteria</taxon>
        <taxon>Hyphomicrobiales</taxon>
        <taxon>Phyllobacteriaceae</taxon>
        <taxon>Nitratireductor</taxon>
    </lineage>
</organism>
<dbReference type="Pfam" id="PF10502">
    <property type="entry name" value="Peptidase_S26"/>
    <property type="match status" value="1"/>
</dbReference>
<keyword evidence="7" id="KW-0472">Membrane</keyword>
<evidence type="ECO:0000259" key="8">
    <source>
        <dbReference type="Pfam" id="PF10502"/>
    </source>
</evidence>
<dbReference type="GO" id="GO:0006465">
    <property type="term" value="P:signal peptide processing"/>
    <property type="evidence" value="ECO:0007669"/>
    <property type="project" value="InterPro"/>
</dbReference>
<dbReference type="GO" id="GO:0009003">
    <property type="term" value="F:signal peptidase activity"/>
    <property type="evidence" value="ECO:0007669"/>
    <property type="project" value="UniProtKB-EC"/>
</dbReference>
<keyword evidence="7" id="KW-0645">Protease</keyword>
<dbReference type="EC" id="3.4.21.89" evidence="3 7"/>
<keyword evidence="5 7" id="KW-0378">Hydrolase</keyword>
<gene>
    <name evidence="9" type="primary">lepB</name>
    <name evidence="9" type="ORF">GN330_20700</name>
</gene>
<dbReference type="InterPro" id="IPR019757">
    <property type="entry name" value="Pept_S26A_signal_pept_1_Lys-AS"/>
</dbReference>
<dbReference type="PANTHER" id="PTHR43390">
    <property type="entry name" value="SIGNAL PEPTIDASE I"/>
    <property type="match status" value="1"/>
</dbReference>
<dbReference type="CDD" id="cd06530">
    <property type="entry name" value="S26_SPase_I"/>
    <property type="match status" value="1"/>
</dbReference>
<feature type="active site" evidence="6">
    <location>
        <position position="106"/>
    </location>
</feature>
<dbReference type="InterPro" id="IPR019533">
    <property type="entry name" value="Peptidase_S26"/>
</dbReference>
<evidence type="ECO:0000256" key="4">
    <source>
        <dbReference type="ARBA" id="ARBA00019232"/>
    </source>
</evidence>
<dbReference type="Proteomes" id="UP000463224">
    <property type="component" value="Unassembled WGS sequence"/>
</dbReference>
<dbReference type="PROSITE" id="PS00761">
    <property type="entry name" value="SPASE_I_3"/>
    <property type="match status" value="1"/>
</dbReference>
<comment type="subcellular location">
    <subcellularLocation>
        <location evidence="7">Membrane</location>
        <topology evidence="7">Single-pass type II membrane protein</topology>
    </subcellularLocation>
</comment>
<evidence type="ECO:0000313" key="10">
    <source>
        <dbReference type="Proteomes" id="UP000463224"/>
    </source>
</evidence>
<keyword evidence="10" id="KW-1185">Reference proteome</keyword>
<evidence type="ECO:0000313" key="9">
    <source>
        <dbReference type="EMBL" id="MVA99676.1"/>
    </source>
</evidence>
<dbReference type="InterPro" id="IPR036286">
    <property type="entry name" value="LexA/Signal_pep-like_sf"/>
</dbReference>
<dbReference type="PROSITE" id="PS00760">
    <property type="entry name" value="SPASE_I_2"/>
    <property type="match status" value="1"/>
</dbReference>
<feature type="transmembrane region" description="Helical" evidence="7">
    <location>
        <begin position="12"/>
        <end position="35"/>
    </location>
</feature>
<comment type="catalytic activity">
    <reaction evidence="1 7">
        <text>Cleavage of hydrophobic, N-terminal signal or leader sequences from secreted and periplasmic proteins.</text>
        <dbReference type="EC" id="3.4.21.89"/>
    </reaction>
</comment>
<keyword evidence="7" id="KW-1133">Transmembrane helix</keyword>
<sequence>MSVADKSRKKSGGLGETVSVIVQALLLALVIRTFLFQPFSIPSGSMRPTLLEGDYLFVTKWAYGYSRHSLPFSPDLFEGRIWDTAPERGDVAVFKYPPNPALDYIKRVIGLPGDRIQMRDGQLFINGEAVSRQKTGQIDNPDITEVNRPVDVYRETLPNGVSYDTLDVTPNGISDDTREFAVPEGHYFMMGDNRDNSADSRVFGFVPEENLVGRANIIFFSISGGASPLEIWKWPSHIRPTRLFNMIR</sequence>
<dbReference type="InterPro" id="IPR019758">
    <property type="entry name" value="Pept_S26A_signal_pept_1_CS"/>
</dbReference>
<reference evidence="9 10" key="1">
    <citation type="submission" date="2019-12" db="EMBL/GenBank/DDBJ databases">
        <title>Nitratireductor arenosus sp. nov., Isolated from sea sand, Jeju island, South Korea.</title>
        <authorList>
            <person name="Kim W."/>
        </authorList>
    </citation>
    <scope>NUCLEOTIDE SEQUENCE [LARGE SCALE GENOMIC DNA]</scope>
    <source>
        <strain evidence="9 10">CAU 1489</strain>
    </source>
</reference>
<dbReference type="PANTHER" id="PTHR43390:SF1">
    <property type="entry name" value="CHLOROPLAST PROCESSING PEPTIDASE"/>
    <property type="match status" value="1"/>
</dbReference>
<dbReference type="GO" id="GO:0016020">
    <property type="term" value="C:membrane"/>
    <property type="evidence" value="ECO:0007669"/>
    <property type="project" value="UniProtKB-SubCell"/>
</dbReference>
<feature type="active site" evidence="6">
    <location>
        <position position="45"/>
    </location>
</feature>
<evidence type="ECO:0000256" key="5">
    <source>
        <dbReference type="ARBA" id="ARBA00022801"/>
    </source>
</evidence>
<dbReference type="Gene3D" id="2.10.109.10">
    <property type="entry name" value="Umud Fragment, subunit A"/>
    <property type="match status" value="1"/>
</dbReference>
<dbReference type="EMBL" id="WPHG01000007">
    <property type="protein sequence ID" value="MVA99676.1"/>
    <property type="molecule type" value="Genomic_DNA"/>
</dbReference>
<dbReference type="AlphaFoldDB" id="A0A844QID4"/>
<protein>
    <recommendedName>
        <fullName evidence="4 7">Signal peptidase I</fullName>
        <ecNumber evidence="3 7">3.4.21.89</ecNumber>
    </recommendedName>
</protein>
<feature type="domain" description="Peptidase S26" evidence="8">
    <location>
        <begin position="16"/>
        <end position="220"/>
    </location>
</feature>
<evidence type="ECO:0000256" key="6">
    <source>
        <dbReference type="PIRSR" id="PIRSR600223-1"/>
    </source>
</evidence>
<accession>A0A844QID4</accession>
<name>A0A844QID4_9HYPH</name>
<evidence type="ECO:0000256" key="1">
    <source>
        <dbReference type="ARBA" id="ARBA00000677"/>
    </source>
</evidence>
<proteinExistence type="inferred from homology"/>